<dbReference type="Gene3D" id="3.40.630.10">
    <property type="entry name" value="Zn peptidases"/>
    <property type="match status" value="1"/>
</dbReference>
<dbReference type="Pfam" id="PF10994">
    <property type="entry name" value="DUF2817"/>
    <property type="match status" value="1"/>
</dbReference>
<dbReference type="InterPro" id="IPR021259">
    <property type="entry name" value="DUF2817"/>
</dbReference>
<dbReference type="RefSeq" id="WP_152763299.1">
    <property type="nucleotide sequence ID" value="NZ_WHNP01000029.1"/>
</dbReference>
<sequence>MGFDSVYKILPEVFSQSYVEARAKFLAIAPAARPYACSSLGPSGEPLYTDVAYFGDRNASRLLILISGTHGPEGYSGSASQLLFLRAGLQDALPASTAVLLVHALNCYGFAWDRRVTAEGCDLNPPGVRIDVVLSDS</sequence>
<name>A0A7X1NEB2_9BURK</name>
<proteinExistence type="predicted"/>
<dbReference type="EMBL" id="WHNP01000029">
    <property type="protein sequence ID" value="MPW20390.1"/>
    <property type="molecule type" value="Genomic_DNA"/>
</dbReference>
<reference evidence="1 2" key="1">
    <citation type="submission" date="2019-10" db="EMBL/GenBank/DDBJ databases">
        <title>Paraburkholderia sp. isolated from nodules of Mimosa pudica from Brazilian Atlantic Forest soils.</title>
        <authorList>
            <person name="Paulitsch F."/>
            <person name="Hungria M."/>
            <person name="Dall'Agnol R."/>
        </authorList>
    </citation>
    <scope>NUCLEOTIDE SEQUENCE [LARGE SCALE GENOMIC DNA]</scope>
    <source>
        <strain evidence="1 2">CNPSo 3157</strain>
    </source>
</reference>
<dbReference type="Proteomes" id="UP000484381">
    <property type="component" value="Unassembled WGS sequence"/>
</dbReference>
<organism evidence="1 2">
    <name type="scientific">Paraburkholderia franconis</name>
    <dbReference type="NCBI Taxonomy" id="2654983"/>
    <lineage>
        <taxon>Bacteria</taxon>
        <taxon>Pseudomonadati</taxon>
        <taxon>Pseudomonadota</taxon>
        <taxon>Betaproteobacteria</taxon>
        <taxon>Burkholderiales</taxon>
        <taxon>Burkholderiaceae</taxon>
        <taxon>Paraburkholderia</taxon>
    </lineage>
</organism>
<accession>A0A7X1NEB2</accession>
<gene>
    <name evidence="1" type="ORF">GCT13_26750</name>
</gene>
<comment type="caution">
    <text evidence="1">The sequence shown here is derived from an EMBL/GenBank/DDBJ whole genome shotgun (WGS) entry which is preliminary data.</text>
</comment>
<evidence type="ECO:0000313" key="1">
    <source>
        <dbReference type="EMBL" id="MPW20390.1"/>
    </source>
</evidence>
<evidence type="ECO:0000313" key="2">
    <source>
        <dbReference type="Proteomes" id="UP000484381"/>
    </source>
</evidence>
<dbReference type="SUPFAM" id="SSF53187">
    <property type="entry name" value="Zn-dependent exopeptidases"/>
    <property type="match status" value="1"/>
</dbReference>
<dbReference type="AlphaFoldDB" id="A0A7X1NEB2"/>
<protein>
    <submittedName>
        <fullName evidence="1">DUF2817 domain-containing protein</fullName>
    </submittedName>
</protein>
<keyword evidence="2" id="KW-1185">Reference proteome</keyword>